<keyword evidence="6" id="KW-0472">Membrane</keyword>
<dbReference type="InterPro" id="IPR003368">
    <property type="entry name" value="POMP_repeat"/>
</dbReference>
<feature type="signal peptide" evidence="8">
    <location>
        <begin position="1"/>
        <end position="25"/>
    </location>
</feature>
<evidence type="ECO:0000256" key="8">
    <source>
        <dbReference type="SAM" id="SignalP"/>
    </source>
</evidence>
<feature type="chain" id="PRO_5014266448" evidence="8">
    <location>
        <begin position="26"/>
        <end position="722"/>
    </location>
</feature>
<dbReference type="RefSeq" id="WP_067777181.1">
    <property type="nucleotide sequence ID" value="NZ_LIGX01000034.1"/>
</dbReference>
<evidence type="ECO:0000256" key="1">
    <source>
        <dbReference type="ARBA" id="ARBA00004196"/>
    </source>
</evidence>
<proteinExistence type="predicted"/>
<evidence type="ECO:0000256" key="6">
    <source>
        <dbReference type="ARBA" id="ARBA00023136"/>
    </source>
</evidence>
<dbReference type="EMBL" id="LT629973">
    <property type="protein sequence ID" value="SEH97910.1"/>
    <property type="molecule type" value="Genomic_DNA"/>
</dbReference>
<evidence type="ECO:0000256" key="2">
    <source>
        <dbReference type="ARBA" id="ARBA00004442"/>
    </source>
</evidence>
<reference evidence="10" key="1">
    <citation type="submission" date="2016-09" db="EMBL/GenBank/DDBJ databases">
        <authorList>
            <person name="Koehorst J."/>
        </authorList>
    </citation>
    <scope>NUCLEOTIDE SEQUENCE [LARGE SCALE GENOMIC DNA]</scope>
</reference>
<evidence type="ECO:0000256" key="4">
    <source>
        <dbReference type="ARBA" id="ARBA00022525"/>
    </source>
</evidence>
<dbReference type="AlphaFoldDB" id="A0A1C7PAG2"/>
<evidence type="ECO:0000256" key="5">
    <source>
        <dbReference type="ARBA" id="ARBA00022729"/>
    </source>
</evidence>
<accession>A0A1C7PAG2</accession>
<evidence type="ECO:0000313" key="10">
    <source>
        <dbReference type="Proteomes" id="UP000176204"/>
    </source>
</evidence>
<organism evidence="9 10">
    <name type="scientific">Akkermansia glycaniphila</name>
    <dbReference type="NCBI Taxonomy" id="1679444"/>
    <lineage>
        <taxon>Bacteria</taxon>
        <taxon>Pseudomonadati</taxon>
        <taxon>Verrucomicrobiota</taxon>
        <taxon>Verrucomicrobiia</taxon>
        <taxon>Verrucomicrobiales</taxon>
        <taxon>Akkermansiaceae</taxon>
        <taxon>Akkermansia</taxon>
    </lineage>
</organism>
<name>A0A1C7PAG2_9BACT</name>
<dbReference type="KEGG" id="agl:PYTT_2253"/>
<keyword evidence="4" id="KW-0964">Secreted</keyword>
<dbReference type="Proteomes" id="UP000176204">
    <property type="component" value="Chromosome I"/>
</dbReference>
<evidence type="ECO:0000313" key="9">
    <source>
        <dbReference type="EMBL" id="SEH97910.1"/>
    </source>
</evidence>
<keyword evidence="7" id="KW-0998">Cell outer membrane</keyword>
<evidence type="ECO:0000256" key="3">
    <source>
        <dbReference type="ARBA" id="ARBA00004613"/>
    </source>
</evidence>
<dbReference type="GO" id="GO:0016829">
    <property type="term" value="F:lyase activity"/>
    <property type="evidence" value="ECO:0007669"/>
    <property type="project" value="UniProtKB-KW"/>
</dbReference>
<dbReference type="Pfam" id="PF02415">
    <property type="entry name" value="Chlam_PMP"/>
    <property type="match status" value="5"/>
</dbReference>
<dbReference type="SUPFAM" id="SSF51126">
    <property type="entry name" value="Pectin lyase-like"/>
    <property type="match status" value="1"/>
</dbReference>
<protein>
    <submittedName>
        <fullName evidence="9">Pectin lyase fold/virulence factor</fullName>
    </submittedName>
</protein>
<comment type="subcellular location">
    <subcellularLocation>
        <location evidence="1">Cell envelope</location>
    </subcellularLocation>
    <subcellularLocation>
        <location evidence="2">Cell outer membrane</location>
    </subcellularLocation>
    <subcellularLocation>
        <location evidence="3">Secreted</location>
    </subcellularLocation>
</comment>
<keyword evidence="10" id="KW-1185">Reference proteome</keyword>
<dbReference type="GO" id="GO:0009279">
    <property type="term" value="C:cell outer membrane"/>
    <property type="evidence" value="ECO:0007669"/>
    <property type="project" value="UniProtKB-SubCell"/>
</dbReference>
<dbReference type="NCBIfam" id="TIGR01376">
    <property type="entry name" value="POMP_repeat"/>
    <property type="match status" value="2"/>
</dbReference>
<keyword evidence="5 8" id="KW-0732">Signal</keyword>
<sequence>MKLHIPLSLRFILSLAILSASTVSGITLPSVINDGQSHEETLTANTVIDNSPFTLAGQSSLQLTGNGYDLTVQNTASGSNFYVKEDSSLELSNMGNIIFTENSTKYSGGAFRIERGTLSITGNGNITFSDNRVAIGKGGAIYLILGSTQELTGNGNIVFSQNYVSNDGGAIYLHSDSLNARTTQTISRNGHLEFSGNRTGTDGFGGAIHLALSRQDITDNASLTFSGNTGAGVGGAICIIDSSIQFILNNGNITFSDNTAGTIDSVQGFGGAIVGFINTEQTIAGNDTVSFQRNVAKNSGGAIYLAFNSTQTLQQNGQLVFSRNSAGVGGAIALDDASLTIADNASVIFRGNYSFALDPASSIDPDTQPRLNAIVGTVTLDANAQPEPILNLSAPDHGTITFHDPIVLQAANNNSLTTTDAVLLNLNGITSTGGTSEATGSGTIVLTGENAEQDLHAAWQREQDRRSDAGLAPLPTPDEAAWQTMLEDSRTTSIKGAAVLHGGTFAITNGAAYRGEDFTTMPGSMLHLRNNASMNVRNAIFSSGSRLEISGSAPSRISADNLTAGGTTFGFRLSGPSGTPMLSITANTFTFGNNAFVLSPDQGITHLADGSYTLLHFTGQDNLHTLFSSATLRFEGIEAETSEFSWNEEGTELTWKGSGIIVTEFRPEPPSPGDPDHPATPALSDAATMAAAVSINTLWTTTRSLQRFTDSLRTHSVQLSTG</sequence>
<gene>
    <name evidence="9" type="ORF">PYTT_2253</name>
</gene>
<evidence type="ECO:0000256" key="7">
    <source>
        <dbReference type="ARBA" id="ARBA00023237"/>
    </source>
</evidence>
<dbReference type="OrthoDB" id="177490at2"/>
<keyword evidence="9" id="KW-0456">Lyase</keyword>
<dbReference type="GO" id="GO:0005576">
    <property type="term" value="C:extracellular region"/>
    <property type="evidence" value="ECO:0007669"/>
    <property type="project" value="UniProtKB-SubCell"/>
</dbReference>
<dbReference type="STRING" id="1679444.PYTT_2253"/>
<dbReference type="InterPro" id="IPR011050">
    <property type="entry name" value="Pectin_lyase_fold/virulence"/>
</dbReference>